<organism evidence="2 3">
    <name type="scientific">Pelotomaculum isophthalicicum JI</name>
    <dbReference type="NCBI Taxonomy" id="947010"/>
    <lineage>
        <taxon>Bacteria</taxon>
        <taxon>Bacillati</taxon>
        <taxon>Bacillota</taxon>
        <taxon>Clostridia</taxon>
        <taxon>Eubacteriales</taxon>
        <taxon>Desulfotomaculaceae</taxon>
        <taxon>Pelotomaculum</taxon>
    </lineage>
</organism>
<feature type="transmembrane region" description="Helical" evidence="1">
    <location>
        <begin position="962"/>
        <end position="981"/>
    </location>
</feature>
<name>A0A9X4JTP2_9FIRM</name>
<dbReference type="RefSeq" id="WP_277442958.1">
    <property type="nucleotide sequence ID" value="NZ_JAKOAV010000006.1"/>
</dbReference>
<keyword evidence="1" id="KW-0812">Transmembrane</keyword>
<dbReference type="PRINTS" id="PR00702">
    <property type="entry name" value="ACRIFLAVINRP"/>
</dbReference>
<evidence type="ECO:0000313" key="3">
    <source>
        <dbReference type="Proteomes" id="UP001154312"/>
    </source>
</evidence>
<feature type="transmembrane region" description="Helical" evidence="1">
    <location>
        <begin position="890"/>
        <end position="910"/>
    </location>
</feature>
<gene>
    <name evidence="2" type="ORF">L7E55_04995</name>
</gene>
<comment type="caution">
    <text evidence="2">The sequence shown here is derived from an EMBL/GenBank/DDBJ whole genome shotgun (WGS) entry which is preliminary data.</text>
</comment>
<dbReference type="SUPFAM" id="SSF82693">
    <property type="entry name" value="Multidrug efflux transporter AcrB pore domain, PN1, PN2, PC1 and PC2 subdomains"/>
    <property type="match status" value="3"/>
</dbReference>
<dbReference type="Gene3D" id="3.30.2090.10">
    <property type="entry name" value="Multidrug efflux transporter AcrB TolC docking domain, DN and DC subdomains"/>
    <property type="match status" value="2"/>
</dbReference>
<keyword evidence="1" id="KW-1133">Transmembrane helix</keyword>
<feature type="transmembrane region" description="Helical" evidence="1">
    <location>
        <begin position="430"/>
        <end position="455"/>
    </location>
</feature>
<reference evidence="2" key="1">
    <citation type="submission" date="2022-02" db="EMBL/GenBank/DDBJ databases">
        <authorList>
            <person name="Leng L."/>
        </authorList>
    </citation>
    <scope>NUCLEOTIDE SEQUENCE</scope>
    <source>
        <strain evidence="2">JI</strain>
    </source>
</reference>
<feature type="transmembrane region" description="Helical" evidence="1">
    <location>
        <begin position="12"/>
        <end position="30"/>
    </location>
</feature>
<dbReference type="InterPro" id="IPR027463">
    <property type="entry name" value="AcrB_DN_DC_subdom"/>
</dbReference>
<dbReference type="Gene3D" id="1.20.1640.10">
    <property type="entry name" value="Multidrug efflux transporter AcrB transmembrane domain"/>
    <property type="match status" value="2"/>
</dbReference>
<dbReference type="InterPro" id="IPR001036">
    <property type="entry name" value="Acrflvin-R"/>
</dbReference>
<protein>
    <submittedName>
        <fullName evidence="2">Efflux RND transporter permease subunit</fullName>
    </submittedName>
</protein>
<keyword evidence="1" id="KW-0472">Membrane</keyword>
<sequence length="1051" mass="111920">MKIADFSVERPVAISMLILTVVFIGLYSLPNLGVALMPNMNIPVAIITTSYQGAAPAEVEKLVTKPIESAVSSVSGVKKISSTSSSGNSMVAVQFNYGIKVDDKVNDLRDKVDSVRNSLPDDAGSPRIMKIDPNSQSIMTYSLSGASLTKMKEIAEDTIQPALERVEGVSSVSISGGKEREIQVRLDQTKMDAYGLTIQQVSQSISGDDITGTAGTLVKGSREISIRVVNEFNNLDAVKNVQISVPGSSKNHILLSDIADVRDDFKKDSTLTYVDGNASLSLEVMKTSDGNTVQVAKKVSEEVAVLSKNLPAGVQINLVSDTSTTINDTIKSVEEHGVLGGSLAVIILFLFLRNARSTAVVAISLPVALIGTFSAMYFAGITINMFSLGGLMLGLGSLVDFAIVVLESIYRKRQEGFDIINASKVGTAEVGIAVMASAASQIVVFMPVVFVSGIASMIFKPLALTVSFSHACALFSALTLVPMMSSRMLKTVPAPEQFEYQKGVKNPVIIFGYGLQKLTSFYKTILNWALGNRKKVVACTVLMLFASLGCIPLIGMEFISSMDERGVNVKIEMPTGTSLEATRKKAMEVDALAQKALGDGIKKGYITVGGGSRSFLGISENNNANVKYKLKSTDEYKLTASEAAEKVRQSLSDTAGGTITVTVESGAMGMSSSAVDVIIRGNDLDVLAELGNKAVDIVKGVSGTRNVSNSLSSNVQVQVVVDREKAARYGLSASQVLSVIKTAFGGATVGSLHTGDNTVDITLKYSSEFTQTESSLASLALVASSGAKVSVGDVASITIKNSPKEISRSNQNREVEITADVTGRASGSVNSEVQEKLAKMSLPQGYTIDFSGERQNMNESFSALGMALILAIVLVFMVMAAQFESLFQPFIIMFSLPPTFIGAVIGLGLTGTRLSVMSLIGAIMLVGIVLNNAIVLVDYINTLRKRGLERDEAIKQAGPIRLRPILMTALCTVLALMPMALGGGSGNELMKPMAIVIAFGLSFSTLITLVLVPVVYAIFDDLMERMRKRFSIILGRIKKIFVKPNYNHSGV</sequence>
<dbReference type="Gene3D" id="3.30.70.1430">
    <property type="entry name" value="Multidrug efflux transporter AcrB pore domain"/>
    <property type="match status" value="2"/>
</dbReference>
<feature type="transmembrane region" description="Helical" evidence="1">
    <location>
        <begin position="536"/>
        <end position="555"/>
    </location>
</feature>
<dbReference type="SUPFAM" id="SSF82866">
    <property type="entry name" value="Multidrug efflux transporter AcrB transmembrane domain"/>
    <property type="match status" value="2"/>
</dbReference>
<dbReference type="PANTHER" id="PTHR32063:SF0">
    <property type="entry name" value="SWARMING MOTILITY PROTEIN SWRC"/>
    <property type="match status" value="1"/>
</dbReference>
<dbReference type="GO" id="GO:0042910">
    <property type="term" value="F:xenobiotic transmembrane transporter activity"/>
    <property type="evidence" value="ECO:0007669"/>
    <property type="project" value="TreeGrafter"/>
</dbReference>
<dbReference type="Pfam" id="PF00873">
    <property type="entry name" value="ACR_tran"/>
    <property type="match status" value="1"/>
</dbReference>
<dbReference type="EMBL" id="JAKOAV010000006">
    <property type="protein sequence ID" value="MDF9407720.1"/>
    <property type="molecule type" value="Genomic_DNA"/>
</dbReference>
<dbReference type="Proteomes" id="UP001154312">
    <property type="component" value="Unassembled WGS sequence"/>
</dbReference>
<evidence type="ECO:0000256" key="1">
    <source>
        <dbReference type="SAM" id="Phobius"/>
    </source>
</evidence>
<dbReference type="PANTHER" id="PTHR32063">
    <property type="match status" value="1"/>
</dbReference>
<evidence type="ECO:0000313" key="2">
    <source>
        <dbReference type="EMBL" id="MDF9407720.1"/>
    </source>
</evidence>
<dbReference type="SUPFAM" id="SSF82714">
    <property type="entry name" value="Multidrug efflux transporter AcrB TolC docking domain, DN and DC subdomains"/>
    <property type="match status" value="2"/>
</dbReference>
<feature type="transmembrane region" description="Helical" evidence="1">
    <location>
        <begin position="916"/>
        <end position="941"/>
    </location>
</feature>
<dbReference type="Gene3D" id="3.30.70.1320">
    <property type="entry name" value="Multidrug efflux transporter AcrB pore domain like"/>
    <property type="match status" value="1"/>
</dbReference>
<accession>A0A9X4JTP2</accession>
<dbReference type="GO" id="GO:0005886">
    <property type="term" value="C:plasma membrane"/>
    <property type="evidence" value="ECO:0007669"/>
    <property type="project" value="TreeGrafter"/>
</dbReference>
<feature type="transmembrane region" description="Helical" evidence="1">
    <location>
        <begin position="861"/>
        <end position="883"/>
    </location>
</feature>
<keyword evidence="3" id="KW-1185">Reference proteome</keyword>
<feature type="transmembrane region" description="Helical" evidence="1">
    <location>
        <begin position="385"/>
        <end position="409"/>
    </location>
</feature>
<feature type="transmembrane region" description="Helical" evidence="1">
    <location>
        <begin position="993"/>
        <end position="1019"/>
    </location>
</feature>
<feature type="transmembrane region" description="Helical" evidence="1">
    <location>
        <begin position="336"/>
        <end position="352"/>
    </location>
</feature>
<dbReference type="Gene3D" id="3.30.70.1440">
    <property type="entry name" value="Multidrug efflux transporter AcrB pore domain"/>
    <property type="match status" value="1"/>
</dbReference>
<feature type="transmembrane region" description="Helical" evidence="1">
    <location>
        <begin position="461"/>
        <end position="481"/>
    </location>
</feature>
<feature type="transmembrane region" description="Helical" evidence="1">
    <location>
        <begin position="359"/>
        <end position="379"/>
    </location>
</feature>
<dbReference type="AlphaFoldDB" id="A0A9X4JTP2"/>
<proteinExistence type="predicted"/>